<dbReference type="InterPro" id="IPR016166">
    <property type="entry name" value="FAD-bd_PCMH"/>
</dbReference>
<dbReference type="InterPro" id="IPR051312">
    <property type="entry name" value="Diverse_Substr_Oxidored"/>
</dbReference>
<gene>
    <name evidence="2" type="ORF">IDM40_23790</name>
</gene>
<dbReference type="Gene3D" id="3.30.465.10">
    <property type="match status" value="1"/>
</dbReference>
<organism evidence="2 3">
    <name type="scientific">Nocardiopsis coralli</name>
    <dbReference type="NCBI Taxonomy" id="2772213"/>
    <lineage>
        <taxon>Bacteria</taxon>
        <taxon>Bacillati</taxon>
        <taxon>Actinomycetota</taxon>
        <taxon>Actinomycetes</taxon>
        <taxon>Streptosporangiales</taxon>
        <taxon>Nocardiopsidaceae</taxon>
        <taxon>Nocardiopsis</taxon>
    </lineage>
</organism>
<dbReference type="EMBL" id="JADBGI010000027">
    <property type="protein sequence ID" value="MBE3001694.1"/>
    <property type="molecule type" value="Genomic_DNA"/>
</dbReference>
<sequence>MDLNSVDEVRPATATDWRPGDAWLGGGTFLFSEPQPHVSRLLDLKDLGWPPLVRRSDHLEIAGTCTVAQLRALEPDPDWASFALVDQCSRAFLASFKIWNEATVGGNLCNGLPAGPMISLTAALDGECVLRAAPDRGPGRTVPVAEFVTGNGLKQLEPGEVLRAVRVPYRALRRRSAFRQVSLTPHGRSAALLVGTSDPVDGAFTLTVTASTPRPVQLRLPSVPSAEALRTALSDRLAPEDYFDDMHGHPRWRRHVTHLLAEQIRAELSGGTT</sequence>
<name>A0ABR9PCZ6_9ACTN</name>
<dbReference type="Pfam" id="PF00941">
    <property type="entry name" value="FAD_binding_5"/>
    <property type="match status" value="1"/>
</dbReference>
<protein>
    <submittedName>
        <fullName evidence="2">FAD binding domain-containing protein</fullName>
    </submittedName>
</protein>
<dbReference type="PANTHER" id="PTHR42659">
    <property type="entry name" value="XANTHINE DEHYDROGENASE SUBUNIT C-RELATED"/>
    <property type="match status" value="1"/>
</dbReference>
<keyword evidence="3" id="KW-1185">Reference proteome</keyword>
<reference evidence="2 3" key="1">
    <citation type="submission" date="2020-09" db="EMBL/GenBank/DDBJ databases">
        <title>Diversity and distribution of actinomycetes associated with coral in the coast of Hainan.</title>
        <authorList>
            <person name="Li F."/>
        </authorList>
    </citation>
    <scope>NUCLEOTIDE SEQUENCE [LARGE SCALE GENOMIC DNA]</scope>
    <source>
        <strain evidence="2 3">HNM0947</strain>
    </source>
</reference>
<evidence type="ECO:0000313" key="2">
    <source>
        <dbReference type="EMBL" id="MBE3001694.1"/>
    </source>
</evidence>
<dbReference type="RefSeq" id="WP_193124286.1">
    <property type="nucleotide sequence ID" value="NZ_JADBGI010000027.1"/>
</dbReference>
<dbReference type="SUPFAM" id="SSF56176">
    <property type="entry name" value="FAD-binding/transporter-associated domain-like"/>
    <property type="match status" value="1"/>
</dbReference>
<dbReference type="InterPro" id="IPR002346">
    <property type="entry name" value="Mopterin_DH_FAD-bd"/>
</dbReference>
<dbReference type="InterPro" id="IPR016169">
    <property type="entry name" value="FAD-bd_PCMH_sub2"/>
</dbReference>
<dbReference type="InterPro" id="IPR036318">
    <property type="entry name" value="FAD-bd_PCMH-like_sf"/>
</dbReference>
<dbReference type="PANTHER" id="PTHR42659:SF9">
    <property type="entry name" value="XANTHINE DEHYDROGENASE FAD-BINDING SUBUNIT XDHB-RELATED"/>
    <property type="match status" value="1"/>
</dbReference>
<comment type="caution">
    <text evidence="2">The sequence shown here is derived from an EMBL/GenBank/DDBJ whole genome shotgun (WGS) entry which is preliminary data.</text>
</comment>
<evidence type="ECO:0000313" key="3">
    <source>
        <dbReference type="Proteomes" id="UP000806528"/>
    </source>
</evidence>
<feature type="domain" description="FAD-binding PCMH-type" evidence="1">
    <location>
        <begin position="1"/>
        <end position="172"/>
    </location>
</feature>
<dbReference type="Proteomes" id="UP000806528">
    <property type="component" value="Unassembled WGS sequence"/>
</dbReference>
<proteinExistence type="predicted"/>
<evidence type="ECO:0000259" key="1">
    <source>
        <dbReference type="PROSITE" id="PS51387"/>
    </source>
</evidence>
<accession>A0ABR9PCZ6</accession>
<dbReference type="PROSITE" id="PS51387">
    <property type="entry name" value="FAD_PCMH"/>
    <property type="match status" value="1"/>
</dbReference>